<dbReference type="SUPFAM" id="SSF53850">
    <property type="entry name" value="Periplasmic binding protein-like II"/>
    <property type="match status" value="1"/>
</dbReference>
<dbReference type="PANTHER" id="PTHR42928:SF5">
    <property type="entry name" value="BLR1237 PROTEIN"/>
    <property type="match status" value="1"/>
</dbReference>
<feature type="chain" id="PRO_5019759387" evidence="2">
    <location>
        <begin position="29"/>
        <end position="329"/>
    </location>
</feature>
<dbReference type="OrthoDB" id="8678477at2"/>
<protein>
    <submittedName>
        <fullName evidence="3">Tripartite tricarboxylate transporter substrate binding protein</fullName>
    </submittedName>
</protein>
<dbReference type="Proteomes" id="UP000253772">
    <property type="component" value="Chromosome c1"/>
</dbReference>
<dbReference type="Pfam" id="PF03401">
    <property type="entry name" value="TctC"/>
    <property type="match status" value="1"/>
</dbReference>
<evidence type="ECO:0000313" key="3">
    <source>
        <dbReference type="EMBL" id="QBP09795.1"/>
    </source>
</evidence>
<evidence type="ECO:0000256" key="1">
    <source>
        <dbReference type="ARBA" id="ARBA00006987"/>
    </source>
</evidence>
<sequence length="329" mass="34574">MIKPLIAAAGMSFGMSFGLLLGMAPAHAEAPYPNKVIRLVVPFAPGGSTDIVARLISEPLRDELGQTVIVDNRPGAGGNIGGDIVAKAAPDGYTLLLAAAGPTVINPSLYPKMSYDPVRDLAPVTMIEREHNVMAVNASLPVKNVQEFIAYAKSHPNQLSFGSPGNGSPAQLAGELLNQTAGIKLQHVPYKGSGPAVADLIAGHITLLIDNMPALWPHVQSGKLRALAVTSEKRATAAPGLPTAQEAGLKGYVVTAWKGLMVPAHTPRPVVDKLNQAMVKILARPELRKKLVELGAEPVGDTPEQFGQQIRADAAWWAALVKSTGTTLE</sequence>
<name>A0A482IL18_9BURK</name>
<dbReference type="AlphaFoldDB" id="A0A482IL18"/>
<gene>
    <name evidence="3" type="ORF">DDF84_008485</name>
</gene>
<comment type="similarity">
    <text evidence="1">Belongs to the UPF0065 (bug) family.</text>
</comment>
<dbReference type="InterPro" id="IPR042100">
    <property type="entry name" value="Bug_dom1"/>
</dbReference>
<keyword evidence="2" id="KW-0732">Signal</keyword>
<feature type="signal peptide" evidence="2">
    <location>
        <begin position="1"/>
        <end position="28"/>
    </location>
</feature>
<dbReference type="RefSeq" id="WP_017515287.1">
    <property type="nucleotide sequence ID" value="NZ_CP037900.1"/>
</dbReference>
<evidence type="ECO:0000256" key="2">
    <source>
        <dbReference type="SAM" id="SignalP"/>
    </source>
</evidence>
<organism evidence="3 4">
    <name type="scientific">Cupriavidus metallidurans</name>
    <dbReference type="NCBI Taxonomy" id="119219"/>
    <lineage>
        <taxon>Bacteria</taxon>
        <taxon>Pseudomonadati</taxon>
        <taxon>Pseudomonadota</taxon>
        <taxon>Betaproteobacteria</taxon>
        <taxon>Burkholderiales</taxon>
        <taxon>Burkholderiaceae</taxon>
        <taxon>Cupriavidus</taxon>
    </lineage>
</organism>
<dbReference type="EMBL" id="CP037900">
    <property type="protein sequence ID" value="QBP09795.1"/>
    <property type="molecule type" value="Genomic_DNA"/>
</dbReference>
<reference evidence="3 4" key="1">
    <citation type="submission" date="2019-03" db="EMBL/GenBank/DDBJ databases">
        <title>Comparative insights into the high quality Complete genome sequence of highly metal resistant Cupriavidus metallidurans strain BS1 isolated from a gold-copper mine.</title>
        <authorList>
            <person name="Mazhar H.S."/>
            <person name="Rensing C."/>
        </authorList>
    </citation>
    <scope>NUCLEOTIDE SEQUENCE [LARGE SCALE GENOMIC DNA]</scope>
    <source>
        <strain evidence="3 4">BS1</strain>
    </source>
</reference>
<accession>A0A482IL18</accession>
<dbReference type="Gene3D" id="3.40.190.10">
    <property type="entry name" value="Periplasmic binding protein-like II"/>
    <property type="match status" value="1"/>
</dbReference>
<dbReference type="CDD" id="cd13578">
    <property type="entry name" value="PBP2_Bug27"/>
    <property type="match status" value="1"/>
</dbReference>
<dbReference type="PIRSF" id="PIRSF017082">
    <property type="entry name" value="YflP"/>
    <property type="match status" value="1"/>
</dbReference>
<dbReference type="Gene3D" id="3.40.190.150">
    <property type="entry name" value="Bordetella uptake gene, domain 1"/>
    <property type="match status" value="1"/>
</dbReference>
<dbReference type="PANTHER" id="PTHR42928">
    <property type="entry name" value="TRICARBOXYLATE-BINDING PROTEIN"/>
    <property type="match status" value="1"/>
</dbReference>
<evidence type="ECO:0000313" key="4">
    <source>
        <dbReference type="Proteomes" id="UP000253772"/>
    </source>
</evidence>
<dbReference type="InterPro" id="IPR005064">
    <property type="entry name" value="BUG"/>
</dbReference>
<proteinExistence type="inferred from homology"/>